<evidence type="ECO:0000313" key="3">
    <source>
        <dbReference type="EMBL" id="SNS85485.1"/>
    </source>
</evidence>
<dbReference type="Gene3D" id="3.40.50.620">
    <property type="entry name" value="HUPs"/>
    <property type="match status" value="2"/>
</dbReference>
<feature type="domain" description="UspA" evidence="2">
    <location>
        <begin position="1"/>
        <end position="145"/>
    </location>
</feature>
<dbReference type="OrthoDB" id="1522603at2"/>
<dbReference type="CDD" id="cd00293">
    <property type="entry name" value="USP-like"/>
    <property type="match status" value="2"/>
</dbReference>
<protein>
    <submittedName>
        <fullName evidence="3">Nucleotide-binding universal stress protein, UspA family</fullName>
    </submittedName>
</protein>
<keyword evidence="4" id="KW-1185">Reference proteome</keyword>
<dbReference type="Proteomes" id="UP000198393">
    <property type="component" value="Unassembled WGS sequence"/>
</dbReference>
<dbReference type="EMBL" id="FZPD01000002">
    <property type="protein sequence ID" value="SNS85485.1"/>
    <property type="molecule type" value="Genomic_DNA"/>
</dbReference>
<gene>
    <name evidence="3" type="ORF">SAMN05421640_1537</name>
</gene>
<dbReference type="PRINTS" id="PR01438">
    <property type="entry name" value="UNVRSLSTRESS"/>
</dbReference>
<evidence type="ECO:0000259" key="2">
    <source>
        <dbReference type="Pfam" id="PF00582"/>
    </source>
</evidence>
<dbReference type="SUPFAM" id="SSF52402">
    <property type="entry name" value="Adenine nucleotide alpha hydrolases-like"/>
    <property type="match status" value="2"/>
</dbReference>
<sequence length="282" mass="31994">MKKILVPYDFSKVSEHALDFACQIADKADSDIMLLNVIEHPTADSFKTLGMQNIDPMEQLYIKKMYETTQNKLADVVFKAKYADDRIATKIQLGNPFKTIIDQITEEKVSLLVVGTEGSEGLNEFFVGSNAEKIVRKATCPVITVQDKCEIEPIEKIVFASDFQHTDDEFIGQLLDLQRKFEAQLNIVKINTPASFTSTRHDTKQMEDFVKKYSIENYTIDIYNYKNEEDGIILYAEDIKADMIALGTHQRKGVGHFLAGSIAEDVVNHSQFPVWTAHLKDD</sequence>
<dbReference type="Pfam" id="PF00582">
    <property type="entry name" value="Usp"/>
    <property type="match status" value="2"/>
</dbReference>
<dbReference type="AlphaFoldDB" id="A0A239HVY5"/>
<feature type="domain" description="UspA" evidence="2">
    <location>
        <begin position="155"/>
        <end position="276"/>
    </location>
</feature>
<dbReference type="RefSeq" id="WP_089356260.1">
    <property type="nucleotide sequence ID" value="NZ_FZPD01000002.1"/>
</dbReference>
<name>A0A239HVY5_EKHLU</name>
<accession>A0A239HVY5</accession>
<dbReference type="PANTHER" id="PTHR46268:SF6">
    <property type="entry name" value="UNIVERSAL STRESS PROTEIN UP12"/>
    <property type="match status" value="1"/>
</dbReference>
<organism evidence="3 4">
    <name type="scientific">Ekhidna lutea</name>
    <dbReference type="NCBI Taxonomy" id="447679"/>
    <lineage>
        <taxon>Bacteria</taxon>
        <taxon>Pseudomonadati</taxon>
        <taxon>Bacteroidota</taxon>
        <taxon>Cytophagia</taxon>
        <taxon>Cytophagales</taxon>
        <taxon>Reichenbachiellaceae</taxon>
        <taxon>Ekhidna</taxon>
    </lineage>
</organism>
<evidence type="ECO:0000256" key="1">
    <source>
        <dbReference type="ARBA" id="ARBA00008791"/>
    </source>
</evidence>
<proteinExistence type="inferred from homology"/>
<reference evidence="3 4" key="1">
    <citation type="submission" date="2017-06" db="EMBL/GenBank/DDBJ databases">
        <authorList>
            <person name="Kim H.J."/>
            <person name="Triplett B.A."/>
        </authorList>
    </citation>
    <scope>NUCLEOTIDE SEQUENCE [LARGE SCALE GENOMIC DNA]</scope>
    <source>
        <strain evidence="3 4">DSM 19307</strain>
    </source>
</reference>
<comment type="similarity">
    <text evidence="1">Belongs to the universal stress protein A family.</text>
</comment>
<dbReference type="InterPro" id="IPR006016">
    <property type="entry name" value="UspA"/>
</dbReference>
<dbReference type="InterPro" id="IPR014729">
    <property type="entry name" value="Rossmann-like_a/b/a_fold"/>
</dbReference>
<evidence type="ECO:0000313" key="4">
    <source>
        <dbReference type="Proteomes" id="UP000198393"/>
    </source>
</evidence>
<dbReference type="InterPro" id="IPR006015">
    <property type="entry name" value="Universal_stress_UspA"/>
</dbReference>
<dbReference type="PANTHER" id="PTHR46268">
    <property type="entry name" value="STRESS RESPONSE PROTEIN NHAX"/>
    <property type="match status" value="1"/>
</dbReference>